<reference evidence="3" key="1">
    <citation type="submission" date="2023-03" db="EMBL/GenBank/DDBJ databases">
        <title>Complete genome of Cladonia borealis.</title>
        <authorList>
            <person name="Park H."/>
        </authorList>
    </citation>
    <scope>NUCLEOTIDE SEQUENCE</scope>
    <source>
        <strain evidence="3">ANT050790</strain>
    </source>
</reference>
<comment type="caution">
    <text evidence="3">The sequence shown here is derived from an EMBL/GenBank/DDBJ whole genome shotgun (WGS) entry which is preliminary data.</text>
</comment>
<dbReference type="PANTHER" id="PTHR40370:SF1">
    <property type="entry name" value="DUF3074 DOMAIN-CONTAINING PROTEIN"/>
    <property type="match status" value="1"/>
</dbReference>
<accession>A0AA39R888</accession>
<sequence length="352" mass="39358">MAPLGNLVRLLPLHINELPTHPALDSLLQNPSSNRESVSNSPSQTGKVDPRERPNLISFMEEILDQAAMFVDDTLPATFNEGGLKRSEPSVAKVQLLKRMVPPAEIEAIPWINSSIPRNWSANGAKKPGEAWFARRSRHANHSQEGTADLDEFDYGLRYNHSKHEEDYTPDVFDSYKVLDWSEQIEAAIGNGPGIDDYRELNMSIYEMCHKLPAILSNRVFPVLVLTAKRGKHAFVVVQIPINIRNLAAAFYSNQRNLKEGDSSLKRQKVVLGVYTSIEACRMLPDQNIEWTMATASDAKGWLPMWAQKMGVPSAVVKDVGLFIRWVHRKRPNLRANPLPGSEAENGSTSGK</sequence>
<evidence type="ECO:0000313" key="4">
    <source>
        <dbReference type="Proteomes" id="UP001166286"/>
    </source>
</evidence>
<proteinExistence type="predicted"/>
<dbReference type="Pfam" id="PF11274">
    <property type="entry name" value="DUF3074"/>
    <property type="match status" value="1"/>
</dbReference>
<feature type="domain" description="DUF3074" evidence="2">
    <location>
        <begin position="132"/>
        <end position="327"/>
    </location>
</feature>
<gene>
    <name evidence="3" type="ORF">JMJ35_001273</name>
</gene>
<dbReference type="SUPFAM" id="SSF55961">
    <property type="entry name" value="Bet v1-like"/>
    <property type="match status" value="1"/>
</dbReference>
<dbReference type="InterPro" id="IPR024500">
    <property type="entry name" value="DUF3074"/>
</dbReference>
<organism evidence="3 4">
    <name type="scientific">Cladonia borealis</name>
    <dbReference type="NCBI Taxonomy" id="184061"/>
    <lineage>
        <taxon>Eukaryota</taxon>
        <taxon>Fungi</taxon>
        <taxon>Dikarya</taxon>
        <taxon>Ascomycota</taxon>
        <taxon>Pezizomycotina</taxon>
        <taxon>Lecanoromycetes</taxon>
        <taxon>OSLEUM clade</taxon>
        <taxon>Lecanoromycetidae</taxon>
        <taxon>Lecanorales</taxon>
        <taxon>Lecanorineae</taxon>
        <taxon>Cladoniaceae</taxon>
        <taxon>Cladonia</taxon>
    </lineage>
</organism>
<protein>
    <recommendedName>
        <fullName evidence="2">DUF3074 domain-containing protein</fullName>
    </recommendedName>
</protein>
<dbReference type="AlphaFoldDB" id="A0AA39R888"/>
<evidence type="ECO:0000256" key="1">
    <source>
        <dbReference type="SAM" id="MobiDB-lite"/>
    </source>
</evidence>
<evidence type="ECO:0000259" key="2">
    <source>
        <dbReference type="Pfam" id="PF11274"/>
    </source>
</evidence>
<keyword evidence="4" id="KW-1185">Reference proteome</keyword>
<name>A0AA39R888_9LECA</name>
<dbReference type="PANTHER" id="PTHR40370">
    <property type="entry name" value="EXPRESSED PROTEIN"/>
    <property type="match status" value="1"/>
</dbReference>
<evidence type="ECO:0000313" key="3">
    <source>
        <dbReference type="EMBL" id="KAK0516670.1"/>
    </source>
</evidence>
<dbReference type="EMBL" id="JAFEKC020000002">
    <property type="protein sequence ID" value="KAK0516670.1"/>
    <property type="molecule type" value="Genomic_DNA"/>
</dbReference>
<feature type="compositionally biased region" description="Low complexity" evidence="1">
    <location>
        <begin position="30"/>
        <end position="43"/>
    </location>
</feature>
<feature type="region of interest" description="Disordered" evidence="1">
    <location>
        <begin position="24"/>
        <end position="53"/>
    </location>
</feature>
<dbReference type="Proteomes" id="UP001166286">
    <property type="component" value="Unassembled WGS sequence"/>
</dbReference>